<dbReference type="AlphaFoldDB" id="A0A3B0TAB4"/>
<dbReference type="Pfam" id="PF08241">
    <property type="entry name" value="Methyltransf_11"/>
    <property type="match status" value="1"/>
</dbReference>
<organism evidence="2">
    <name type="scientific">hydrothermal vent metagenome</name>
    <dbReference type="NCBI Taxonomy" id="652676"/>
    <lineage>
        <taxon>unclassified sequences</taxon>
        <taxon>metagenomes</taxon>
        <taxon>ecological metagenomes</taxon>
    </lineage>
</organism>
<name>A0A3B0TAB4_9ZZZZ</name>
<protein>
    <recommendedName>
        <fullName evidence="1">Methyltransferase type 11 domain-containing protein</fullName>
    </recommendedName>
</protein>
<dbReference type="SUPFAM" id="SSF53335">
    <property type="entry name" value="S-adenosyl-L-methionine-dependent methyltransferases"/>
    <property type="match status" value="1"/>
</dbReference>
<dbReference type="EMBL" id="UOEK01000324">
    <property type="protein sequence ID" value="VAW05734.1"/>
    <property type="molecule type" value="Genomic_DNA"/>
</dbReference>
<dbReference type="Gene3D" id="3.40.50.150">
    <property type="entry name" value="Vaccinia Virus protein VP39"/>
    <property type="match status" value="1"/>
</dbReference>
<dbReference type="InterPro" id="IPR013216">
    <property type="entry name" value="Methyltransf_11"/>
</dbReference>
<dbReference type="GO" id="GO:0008757">
    <property type="term" value="F:S-adenosylmethionine-dependent methyltransferase activity"/>
    <property type="evidence" value="ECO:0007669"/>
    <property type="project" value="InterPro"/>
</dbReference>
<reference evidence="2" key="1">
    <citation type="submission" date="2018-06" db="EMBL/GenBank/DDBJ databases">
        <authorList>
            <person name="Zhirakovskaya E."/>
        </authorList>
    </citation>
    <scope>NUCLEOTIDE SEQUENCE</scope>
</reference>
<evidence type="ECO:0000259" key="1">
    <source>
        <dbReference type="Pfam" id="PF08241"/>
    </source>
</evidence>
<feature type="domain" description="Methyltransferase type 11" evidence="1">
    <location>
        <begin position="53"/>
        <end position="146"/>
    </location>
</feature>
<evidence type="ECO:0000313" key="2">
    <source>
        <dbReference type="EMBL" id="VAW05734.1"/>
    </source>
</evidence>
<proteinExistence type="predicted"/>
<dbReference type="InterPro" id="IPR029063">
    <property type="entry name" value="SAM-dependent_MTases_sf"/>
</dbReference>
<dbReference type="CDD" id="cd02440">
    <property type="entry name" value="AdoMet_MTases"/>
    <property type="match status" value="1"/>
</dbReference>
<accession>A0A3B0TAB4</accession>
<sequence length="209" mass="22862">MSDELRFHDDTITPNGPWTTFAATTAGRGPLEYFHSAMEYVDGNDAKGRQAIDLGCGGGADSRALLARGWKVLAVDAEPGSERLLTAGLSPEHRALLEITIGAFHEVKLVPADLVYAQFSLPFAGEHFEQSVRAALGAVTEGGAFVGQLFGAHDDWVAEEGAVVVDHLWVEKSLSDFAHVDIDERQYDAPYGTANQTRHFHFFHIRARR</sequence>
<gene>
    <name evidence="2" type="ORF">MNBD_ACTINO02-2342</name>
</gene>